<dbReference type="AlphaFoldDB" id="A0A7J6RAS8"/>
<feature type="coiled-coil region" evidence="1">
    <location>
        <begin position="33"/>
        <end position="67"/>
    </location>
</feature>
<dbReference type="EMBL" id="JABANM010023678">
    <property type="protein sequence ID" value="KAF4717502.1"/>
    <property type="molecule type" value="Genomic_DNA"/>
</dbReference>
<evidence type="ECO:0000313" key="3">
    <source>
        <dbReference type="Proteomes" id="UP000574390"/>
    </source>
</evidence>
<name>A0A7J6RAS8_PEROL</name>
<feature type="non-terminal residue" evidence="2">
    <location>
        <position position="1"/>
    </location>
</feature>
<protein>
    <submittedName>
        <fullName evidence="2">Uncharacterized protein</fullName>
    </submittedName>
</protein>
<sequence length="106" mass="11941">ISGEELAVSKRVHQLTARVLSLSRLEYDARVRAERLSIAHDASERRVRRLEEALSRVRGQLRHSEQQRGALELKISEKGVLEKETEPDGCLSADAMEEANAKLKAH</sequence>
<evidence type="ECO:0000313" key="2">
    <source>
        <dbReference type="EMBL" id="KAF4717502.1"/>
    </source>
</evidence>
<dbReference type="Proteomes" id="UP000574390">
    <property type="component" value="Unassembled WGS sequence"/>
</dbReference>
<evidence type="ECO:0000256" key="1">
    <source>
        <dbReference type="SAM" id="Coils"/>
    </source>
</evidence>
<comment type="caution">
    <text evidence="2">The sequence shown here is derived from an EMBL/GenBank/DDBJ whole genome shotgun (WGS) entry which is preliminary data.</text>
</comment>
<proteinExistence type="predicted"/>
<accession>A0A7J6RAS8</accession>
<keyword evidence="1" id="KW-0175">Coiled coil</keyword>
<reference evidence="2 3" key="1">
    <citation type="submission" date="2020-04" db="EMBL/GenBank/DDBJ databases">
        <title>Perkinsus olseni comparative genomics.</title>
        <authorList>
            <person name="Bogema D.R."/>
        </authorList>
    </citation>
    <scope>NUCLEOTIDE SEQUENCE [LARGE SCALE GENOMIC DNA]</scope>
    <source>
        <strain evidence="2">ATCC PRA-205</strain>
    </source>
</reference>
<organism evidence="2 3">
    <name type="scientific">Perkinsus olseni</name>
    <name type="common">Perkinsus atlanticus</name>
    <dbReference type="NCBI Taxonomy" id="32597"/>
    <lineage>
        <taxon>Eukaryota</taxon>
        <taxon>Sar</taxon>
        <taxon>Alveolata</taxon>
        <taxon>Perkinsozoa</taxon>
        <taxon>Perkinsea</taxon>
        <taxon>Perkinsida</taxon>
        <taxon>Perkinsidae</taxon>
        <taxon>Perkinsus</taxon>
    </lineage>
</organism>
<feature type="non-terminal residue" evidence="2">
    <location>
        <position position="106"/>
    </location>
</feature>
<gene>
    <name evidence="2" type="ORF">FOZ62_011751</name>
</gene>